<dbReference type="EMBL" id="RCHU02000014">
    <property type="protein sequence ID" value="KAL3572126.1"/>
    <property type="molecule type" value="Genomic_DNA"/>
</dbReference>
<name>A0ACC4B0U5_POPAL</name>
<evidence type="ECO:0000313" key="2">
    <source>
        <dbReference type="Proteomes" id="UP000309997"/>
    </source>
</evidence>
<gene>
    <name evidence="1" type="ORF">D5086_026030</name>
</gene>
<dbReference type="Proteomes" id="UP000309997">
    <property type="component" value="Unassembled WGS sequence"/>
</dbReference>
<comment type="caution">
    <text evidence="1">The sequence shown here is derived from an EMBL/GenBank/DDBJ whole genome shotgun (WGS) entry which is preliminary data.</text>
</comment>
<proteinExistence type="predicted"/>
<organism evidence="1 2">
    <name type="scientific">Populus alba</name>
    <name type="common">White poplar</name>
    <dbReference type="NCBI Taxonomy" id="43335"/>
    <lineage>
        <taxon>Eukaryota</taxon>
        <taxon>Viridiplantae</taxon>
        <taxon>Streptophyta</taxon>
        <taxon>Embryophyta</taxon>
        <taxon>Tracheophyta</taxon>
        <taxon>Spermatophyta</taxon>
        <taxon>Magnoliopsida</taxon>
        <taxon>eudicotyledons</taxon>
        <taxon>Gunneridae</taxon>
        <taxon>Pentapetalae</taxon>
        <taxon>rosids</taxon>
        <taxon>fabids</taxon>
        <taxon>Malpighiales</taxon>
        <taxon>Salicaceae</taxon>
        <taxon>Saliceae</taxon>
        <taxon>Populus</taxon>
    </lineage>
</organism>
<sequence>MLSLGGEIARTGGNDDYPPSPNHNFPSFSRNCFLSTTTRHLTTAFTFTFAIFFLLVLVILGCFLIFVAADDKSNESNKDDGYDFGVTEEDQIGDNSTISGGAYAAPSGVAMDQERSELCNTDMSSFLPPPYNNISNMVCKPVWNTFLLRYHKKEDNVMTFILSAVYTTGWVAMGFSKDGRMVGSSAMVGWFNRKGQARIKEYYLQGARPSQVIEDAGELDLTKVPPAVVINGAMIYLAFQAKFEKPLASQPIILAFGTRYPNHYRLSSHDDKTAILFDFTAGSASRARTNAGQMKKNHGVLGTLAWALFLPSGAIVARYLKHKEPLWYYLHAGIQFLGFLLGLANVVLGQQLYSKIDANVPSHRGIGIFALTLSILQILAFFLRPKKDAKIRKYWNWYHHWFGRIALFFGVFNIVWGIHLGAAGTSWKIGFGFLITMILVTVIILETLSWLRRSGKTTPPETFQMNPI</sequence>
<protein>
    <submittedName>
        <fullName evidence="1">Uncharacterized protein</fullName>
    </submittedName>
</protein>
<keyword evidence="2" id="KW-1185">Reference proteome</keyword>
<evidence type="ECO:0000313" key="1">
    <source>
        <dbReference type="EMBL" id="KAL3572126.1"/>
    </source>
</evidence>
<accession>A0ACC4B0U5</accession>
<reference evidence="1 2" key="1">
    <citation type="journal article" date="2024" name="Plant Biotechnol. J.">
        <title>Genome and CRISPR/Cas9 system of a widespread forest tree (Populus alba) in the world.</title>
        <authorList>
            <person name="Liu Y.J."/>
            <person name="Jiang P.F."/>
            <person name="Han X.M."/>
            <person name="Li X.Y."/>
            <person name="Wang H.M."/>
            <person name="Wang Y.J."/>
            <person name="Wang X.X."/>
            <person name="Zeng Q.Y."/>
        </authorList>
    </citation>
    <scope>NUCLEOTIDE SEQUENCE [LARGE SCALE GENOMIC DNA]</scope>
    <source>
        <strain evidence="2">cv. PAL-ZL1</strain>
    </source>
</reference>